<dbReference type="PROSITE" id="PS50943">
    <property type="entry name" value="HTH_CROC1"/>
    <property type="match status" value="1"/>
</dbReference>
<dbReference type="SUPFAM" id="SSF56420">
    <property type="entry name" value="Peptide deformylase"/>
    <property type="match status" value="1"/>
</dbReference>
<evidence type="ECO:0000313" key="4">
    <source>
        <dbReference type="EMBL" id="GIG98219.1"/>
    </source>
</evidence>
<dbReference type="PANTHER" id="PTHR10458">
    <property type="entry name" value="PEPTIDE DEFORMYLASE"/>
    <property type="match status" value="1"/>
</dbReference>
<dbReference type="Pfam" id="PF01327">
    <property type="entry name" value="Pep_deformylase"/>
    <property type="match status" value="1"/>
</dbReference>
<dbReference type="InterPro" id="IPR010982">
    <property type="entry name" value="Lambda_DNA-bd_dom_sf"/>
</dbReference>
<evidence type="ECO:0000256" key="2">
    <source>
        <dbReference type="HAMAP-Rule" id="MF_00163"/>
    </source>
</evidence>
<name>A0ABQ4EU75_9ACTN</name>
<evidence type="ECO:0000313" key="5">
    <source>
        <dbReference type="Proteomes" id="UP000621500"/>
    </source>
</evidence>
<gene>
    <name evidence="2" type="primary">def</name>
    <name evidence="4" type="ORF">Pma05_47920</name>
</gene>
<reference evidence="4 5" key="1">
    <citation type="submission" date="2021-01" db="EMBL/GenBank/DDBJ databases">
        <title>Whole genome shotgun sequence of Plantactinospora mayteni NBRC 109088.</title>
        <authorList>
            <person name="Komaki H."/>
            <person name="Tamura T."/>
        </authorList>
    </citation>
    <scope>NUCLEOTIDE SEQUENCE [LARGE SCALE GENOMIC DNA]</scope>
    <source>
        <strain evidence="4 5">NBRC 109088</strain>
    </source>
</reference>
<dbReference type="SMART" id="SM00530">
    <property type="entry name" value="HTH_XRE"/>
    <property type="match status" value="1"/>
</dbReference>
<proteinExistence type="inferred from homology"/>
<keyword evidence="5" id="KW-1185">Reference proteome</keyword>
<dbReference type="EMBL" id="BONX01000032">
    <property type="protein sequence ID" value="GIG98219.1"/>
    <property type="molecule type" value="Genomic_DNA"/>
</dbReference>
<dbReference type="CDD" id="cd00093">
    <property type="entry name" value="HTH_XRE"/>
    <property type="match status" value="1"/>
</dbReference>
<feature type="binding site" evidence="2">
    <location>
        <position position="511"/>
    </location>
    <ligand>
        <name>Fe cation</name>
        <dbReference type="ChEBI" id="CHEBI:24875"/>
    </ligand>
</feature>
<protein>
    <recommendedName>
        <fullName evidence="2">Peptide deformylase</fullName>
        <shortName evidence="2">PDF</shortName>
        <ecNumber evidence="2">3.5.1.88</ecNumber>
    </recommendedName>
    <alternativeName>
        <fullName evidence="2">Polypeptide deformylase</fullName>
    </alternativeName>
</protein>
<comment type="function">
    <text evidence="2">Removes the formyl group from the N-terminal Met of newly synthesized proteins. Requires at least a dipeptide for an efficient rate of reaction. N-terminal L-methionine is a prerequisite for activity but the enzyme has broad specificity at other positions.</text>
</comment>
<feature type="binding site" evidence="2">
    <location>
        <position position="507"/>
    </location>
    <ligand>
        <name>Fe cation</name>
        <dbReference type="ChEBI" id="CHEBI:24875"/>
    </ligand>
</feature>
<feature type="binding site" evidence="2">
    <location>
        <position position="465"/>
    </location>
    <ligand>
        <name>Fe cation</name>
        <dbReference type="ChEBI" id="CHEBI:24875"/>
    </ligand>
</feature>
<keyword evidence="2" id="KW-0378">Hydrolase</keyword>
<evidence type="ECO:0000259" key="3">
    <source>
        <dbReference type="PROSITE" id="PS50943"/>
    </source>
</evidence>
<dbReference type="Proteomes" id="UP000621500">
    <property type="component" value="Unassembled WGS sequence"/>
</dbReference>
<keyword evidence="2" id="KW-0648">Protein biosynthesis</keyword>
<dbReference type="HAMAP" id="MF_00163">
    <property type="entry name" value="Pep_deformylase"/>
    <property type="match status" value="1"/>
</dbReference>
<keyword evidence="2" id="KW-0408">Iron</keyword>
<sequence>MHGDRNVKPLSLTRQFCQTGRLGRETEIPGQRNLMTTPIERAADSFAAELSRRRVERGMTKKQLAARMGFDPSYVSHVEGRRHRPTEDFARRAEAVLGAAGAIWQRFQEYDELRQARSSVVAHRDPPVPEQWMPPGTGLIVEQETATLAYHEGAYRCVIRRALYNAGTEPVTRYLVRIAVDRYPNDPARSNRHHRENPLTFAELDLQAFCDDQGSREPMEWRKKHDRDAFKEVWLLFENGDGRFPLYPGERVTTEYSYRVNQDKWGQWFQRAVRLPTRRLALRLDLPLDLDPQVWGVETSLSAEEGPLRTPLVRRDEGGRALFEWSTDDPPLNARYRLEWRYRAQPATPAVASPESAEGRASDRMRAAGIVQLGADLLRQPARHFDLPRDDANARDVVARLRAALERLDELHPFSKGVGLAAPQIGLPWAAAVVRPPDRDAEPVVLLNPRVVDAALETDEQYEGCLSLFDLRGLVARPLRLDVEHARWDGGRMITSFELAMARLVAHEIDHLEGRLYVDRMDPEVPLVPIEEYRDTGNPWRY</sequence>
<comment type="cofactor">
    <cofactor evidence="2">
        <name>Fe(2+)</name>
        <dbReference type="ChEBI" id="CHEBI:29033"/>
    </cofactor>
    <text evidence="2">Binds 1 Fe(2+) ion.</text>
</comment>
<dbReference type="PRINTS" id="PR01576">
    <property type="entry name" value="PDEFORMYLASE"/>
</dbReference>
<dbReference type="InterPro" id="IPR036821">
    <property type="entry name" value="Peptide_deformylase_sf"/>
</dbReference>
<comment type="caution">
    <text evidence="4">The sequence shown here is derived from an EMBL/GenBank/DDBJ whole genome shotgun (WGS) entry which is preliminary data.</text>
</comment>
<comment type="catalytic activity">
    <reaction evidence="2">
        <text>N-terminal N-formyl-L-methionyl-[peptide] + H2O = N-terminal L-methionyl-[peptide] + formate</text>
        <dbReference type="Rhea" id="RHEA:24420"/>
        <dbReference type="Rhea" id="RHEA-COMP:10639"/>
        <dbReference type="Rhea" id="RHEA-COMP:10640"/>
        <dbReference type="ChEBI" id="CHEBI:15377"/>
        <dbReference type="ChEBI" id="CHEBI:15740"/>
        <dbReference type="ChEBI" id="CHEBI:49298"/>
        <dbReference type="ChEBI" id="CHEBI:64731"/>
        <dbReference type="EC" id="3.5.1.88"/>
    </reaction>
</comment>
<dbReference type="Gene3D" id="3.90.45.10">
    <property type="entry name" value="Peptide deformylase"/>
    <property type="match status" value="1"/>
</dbReference>
<dbReference type="PANTHER" id="PTHR10458:SF22">
    <property type="entry name" value="PEPTIDE DEFORMYLASE"/>
    <property type="match status" value="1"/>
</dbReference>
<feature type="domain" description="HTH cro/C1-type" evidence="3">
    <location>
        <begin position="50"/>
        <end position="104"/>
    </location>
</feature>
<feature type="active site" evidence="2">
    <location>
        <position position="508"/>
    </location>
</feature>
<dbReference type="SUPFAM" id="SSF47413">
    <property type="entry name" value="lambda repressor-like DNA-binding domains"/>
    <property type="match status" value="1"/>
</dbReference>
<comment type="similarity">
    <text evidence="1 2">Belongs to the polypeptide deformylase family.</text>
</comment>
<evidence type="ECO:0000256" key="1">
    <source>
        <dbReference type="ARBA" id="ARBA00010759"/>
    </source>
</evidence>
<dbReference type="Pfam" id="PF13560">
    <property type="entry name" value="HTH_31"/>
    <property type="match status" value="1"/>
</dbReference>
<dbReference type="InterPro" id="IPR001387">
    <property type="entry name" value="Cro/C1-type_HTH"/>
</dbReference>
<organism evidence="4 5">
    <name type="scientific">Plantactinospora mayteni</name>
    <dbReference type="NCBI Taxonomy" id="566021"/>
    <lineage>
        <taxon>Bacteria</taxon>
        <taxon>Bacillati</taxon>
        <taxon>Actinomycetota</taxon>
        <taxon>Actinomycetes</taxon>
        <taxon>Micromonosporales</taxon>
        <taxon>Micromonosporaceae</taxon>
        <taxon>Plantactinospora</taxon>
    </lineage>
</organism>
<accession>A0ABQ4EU75</accession>
<dbReference type="InterPro" id="IPR023635">
    <property type="entry name" value="Peptide_deformylase"/>
</dbReference>
<dbReference type="EC" id="3.5.1.88" evidence="2"/>
<dbReference type="Gene3D" id="1.10.260.40">
    <property type="entry name" value="lambda repressor-like DNA-binding domains"/>
    <property type="match status" value="1"/>
</dbReference>
<keyword evidence="2" id="KW-0479">Metal-binding</keyword>